<feature type="compositionally biased region" description="Basic and acidic residues" evidence="2">
    <location>
        <begin position="259"/>
        <end position="270"/>
    </location>
</feature>
<reference evidence="4 5" key="1">
    <citation type="journal article" date="2018" name="Cell">
        <title>The Chara Genome: Secondary Complexity and Implications for Plant Terrestrialization.</title>
        <authorList>
            <person name="Nishiyama T."/>
            <person name="Sakayama H."/>
            <person name="Vries J.D."/>
            <person name="Buschmann H."/>
            <person name="Saint-Marcoux D."/>
            <person name="Ullrich K.K."/>
            <person name="Haas F.B."/>
            <person name="Vanderstraeten L."/>
            <person name="Becker D."/>
            <person name="Lang D."/>
            <person name="Vosolsobe S."/>
            <person name="Rombauts S."/>
            <person name="Wilhelmsson P.K.I."/>
            <person name="Janitza P."/>
            <person name="Kern R."/>
            <person name="Heyl A."/>
            <person name="Rumpler F."/>
            <person name="Villalobos L.I.A.C."/>
            <person name="Clay J.M."/>
            <person name="Skokan R."/>
            <person name="Toyoda A."/>
            <person name="Suzuki Y."/>
            <person name="Kagoshima H."/>
            <person name="Schijlen E."/>
            <person name="Tajeshwar N."/>
            <person name="Catarino B."/>
            <person name="Hetherington A.J."/>
            <person name="Saltykova A."/>
            <person name="Bonnot C."/>
            <person name="Breuninger H."/>
            <person name="Symeonidi A."/>
            <person name="Radhakrishnan G.V."/>
            <person name="Van Nieuwerburgh F."/>
            <person name="Deforce D."/>
            <person name="Chang C."/>
            <person name="Karol K.G."/>
            <person name="Hedrich R."/>
            <person name="Ulvskov P."/>
            <person name="Glockner G."/>
            <person name="Delwiche C.F."/>
            <person name="Petrasek J."/>
            <person name="Van de Peer Y."/>
            <person name="Friml J."/>
            <person name="Beilby M."/>
            <person name="Dolan L."/>
            <person name="Kohara Y."/>
            <person name="Sugano S."/>
            <person name="Fujiyama A."/>
            <person name="Delaux P.-M."/>
            <person name="Quint M."/>
            <person name="TheiBen G."/>
            <person name="Hagemann M."/>
            <person name="Harholt J."/>
            <person name="Dunand C."/>
            <person name="Zachgo S."/>
            <person name="Langdale J."/>
            <person name="Maumus F."/>
            <person name="Straeten D.V.D."/>
            <person name="Gould S.B."/>
            <person name="Rensing S.A."/>
        </authorList>
    </citation>
    <scope>NUCLEOTIDE SEQUENCE [LARGE SCALE GENOMIC DNA]</scope>
    <source>
        <strain evidence="4 5">S276</strain>
    </source>
</reference>
<dbReference type="InterPro" id="IPR017868">
    <property type="entry name" value="Filamin/ABP280_repeat-like"/>
</dbReference>
<evidence type="ECO:0000313" key="4">
    <source>
        <dbReference type="EMBL" id="GBG68497.1"/>
    </source>
</evidence>
<dbReference type="InterPro" id="IPR013783">
    <property type="entry name" value="Ig-like_fold"/>
</dbReference>
<feature type="transmembrane region" description="Helical" evidence="3">
    <location>
        <begin position="7"/>
        <end position="29"/>
    </location>
</feature>
<organism evidence="4 5">
    <name type="scientific">Chara braunii</name>
    <name type="common">Braun's stonewort</name>
    <dbReference type="NCBI Taxonomy" id="69332"/>
    <lineage>
        <taxon>Eukaryota</taxon>
        <taxon>Viridiplantae</taxon>
        <taxon>Streptophyta</taxon>
        <taxon>Charophyceae</taxon>
        <taxon>Charales</taxon>
        <taxon>Characeae</taxon>
        <taxon>Chara</taxon>
    </lineage>
</organism>
<dbReference type="InterPro" id="IPR014756">
    <property type="entry name" value="Ig_E-set"/>
</dbReference>
<name>A0A388KER7_CHABU</name>
<feature type="region of interest" description="Disordered" evidence="2">
    <location>
        <begin position="61"/>
        <end position="97"/>
    </location>
</feature>
<dbReference type="Gene3D" id="2.60.40.10">
    <property type="entry name" value="Immunoglobulins"/>
    <property type="match status" value="1"/>
</dbReference>
<keyword evidence="3" id="KW-0812">Transmembrane</keyword>
<feature type="repeat" description="Filamin" evidence="1">
    <location>
        <begin position="107"/>
        <end position="188"/>
    </location>
</feature>
<evidence type="ECO:0000313" key="5">
    <source>
        <dbReference type="Proteomes" id="UP000265515"/>
    </source>
</evidence>
<evidence type="ECO:0000256" key="1">
    <source>
        <dbReference type="PROSITE-ProRule" id="PRU00087"/>
    </source>
</evidence>
<proteinExistence type="predicted"/>
<keyword evidence="3" id="KW-0472">Membrane</keyword>
<comment type="caution">
    <text evidence="4">The sequence shown here is derived from an EMBL/GenBank/DDBJ whole genome shotgun (WGS) entry which is preliminary data.</text>
</comment>
<dbReference type="AlphaFoldDB" id="A0A388KER7"/>
<evidence type="ECO:0000256" key="2">
    <source>
        <dbReference type="SAM" id="MobiDB-lite"/>
    </source>
</evidence>
<dbReference type="Gramene" id="GBG68497">
    <property type="protein sequence ID" value="GBG68497"/>
    <property type="gene ID" value="CBR_g3041"/>
</dbReference>
<evidence type="ECO:0000256" key="3">
    <source>
        <dbReference type="SAM" id="Phobius"/>
    </source>
</evidence>
<dbReference type="SUPFAM" id="SSF81296">
    <property type="entry name" value="E set domains"/>
    <property type="match status" value="1"/>
</dbReference>
<feature type="compositionally biased region" description="Low complexity" evidence="2">
    <location>
        <begin position="69"/>
        <end position="95"/>
    </location>
</feature>
<dbReference type="EMBL" id="BFEA01000101">
    <property type="protein sequence ID" value="GBG68497.1"/>
    <property type="molecule type" value="Genomic_DNA"/>
</dbReference>
<dbReference type="Proteomes" id="UP000265515">
    <property type="component" value="Unassembled WGS sequence"/>
</dbReference>
<dbReference type="PROSITE" id="PS50194">
    <property type="entry name" value="FILAMIN_REPEAT"/>
    <property type="match status" value="1"/>
</dbReference>
<keyword evidence="5" id="KW-1185">Reference proteome</keyword>
<keyword evidence="3" id="KW-1133">Transmembrane helix</keyword>
<protein>
    <submittedName>
        <fullName evidence="4">Uncharacterized protein</fullName>
    </submittedName>
</protein>
<feature type="region of interest" description="Disordered" evidence="2">
    <location>
        <begin position="252"/>
        <end position="300"/>
    </location>
</feature>
<gene>
    <name evidence="4" type="ORF">CBR_g3041</name>
</gene>
<sequence length="586" mass="64695">MAAEKQVLVRTFLVLSFVSVASISVIYFLSLRPVDSNAAAAPSPPESVCWNGPALFESHPAVRQSTPAEQQQQQEEDISLPTHDSSSPASSPSLDDVPHGRATGALVQIVGVGCRSCYVGSTCSFDVRLSSGAYWQDSELTRRRELMVKIDGPSLLEGAALPVISSVSGLQWSVSYTPFDAGVYVVTVYAECAITSQGERNGSLFFSDPIEKMHNESTNTIAEFRLTVYEEPSREGGGALCPCDGGIYGRWLPASPPNKDNDHHVSKNNDNDNDNDNDNGDAHNDVNVNDDDDDGTSGGSTNGHVASFRWQFFDCAKQVDALEFVAAMASKGIGEISFVGDSHNRRLYHHVCFLLTGHVNSSERVAQIDLSRHVSLVGEGGRRSNLTLRFLFVPGIWDGSGAYGCPLDSFGRRKEPPNLPSTGLFVFNAAHWEYELCLEPEMAYARYLPTYLEWGRRLAKQEGARLVWRSTTPFNVRTWGCSWGIFPRQRNYTAWRRRENGQGGTYLPPLGRTNAGFRLANEFAKRAADVAGFQYYDSWQVEAPFYFDSSSKDCHYSQVTSDGRMRGIVGEAVARDFMSWAATRMR</sequence>
<accession>A0A388KER7</accession>